<sequence>MSGYGKRKLASLNKMQERVDGLVGSGAIVLGDGKRLKIGDDGLLQVIDPALDSSLPPDSGARKRLINAIKYLESSAGPQSVGWCEALVKLRQLLENNVERGDQLDIRAWEICEAANNEAIDDIDYMDMFHRLLRHGDMESEWMYNNYDFTQFPHRACRLLGIGSPGVLAEESWDNGLADQMLEKDLGAYRLIHRGFHHMVESAAQGHAWSDSPEDKKASKYVSLFLKLEPVKAIRPVMETEEFLILERKAKTAQLIEAKATSVPRNRAAQKQEADSD</sequence>
<dbReference type="Proteomes" id="UP000287972">
    <property type="component" value="Unassembled WGS sequence"/>
</dbReference>
<dbReference type="EMBL" id="NKCL01000521">
    <property type="protein sequence ID" value="RSL64870.1"/>
    <property type="molecule type" value="Genomic_DNA"/>
</dbReference>
<organism evidence="1 2">
    <name type="scientific">Fusarium floridanum</name>
    <dbReference type="NCBI Taxonomy" id="1325733"/>
    <lineage>
        <taxon>Eukaryota</taxon>
        <taxon>Fungi</taxon>
        <taxon>Dikarya</taxon>
        <taxon>Ascomycota</taxon>
        <taxon>Pezizomycotina</taxon>
        <taxon>Sordariomycetes</taxon>
        <taxon>Hypocreomycetidae</taxon>
        <taxon>Hypocreales</taxon>
        <taxon>Nectriaceae</taxon>
        <taxon>Fusarium</taxon>
        <taxon>Fusarium solani species complex</taxon>
    </lineage>
</organism>
<evidence type="ECO:0000313" key="2">
    <source>
        <dbReference type="Proteomes" id="UP000287972"/>
    </source>
</evidence>
<keyword evidence="2" id="KW-1185">Reference proteome</keyword>
<proteinExistence type="predicted"/>
<name>A0A428QHV1_9HYPO</name>
<accession>A0A428QHV1</accession>
<comment type="caution">
    <text evidence="1">The sequence shown here is derived from an EMBL/GenBank/DDBJ whole genome shotgun (WGS) entry which is preliminary data.</text>
</comment>
<evidence type="ECO:0000313" key="1">
    <source>
        <dbReference type="EMBL" id="RSL64870.1"/>
    </source>
</evidence>
<protein>
    <submittedName>
        <fullName evidence="1">Uncharacterized protein</fullName>
    </submittedName>
</protein>
<reference evidence="1 2" key="1">
    <citation type="submission" date="2017-06" db="EMBL/GenBank/DDBJ databases">
        <title>Comparative genomic analysis of Ambrosia Fusariam Clade fungi.</title>
        <authorList>
            <person name="Stajich J.E."/>
            <person name="Carrillo J."/>
            <person name="Kijimoto T."/>
            <person name="Eskalen A."/>
            <person name="O'Donnell K."/>
            <person name="Kasson M."/>
        </authorList>
    </citation>
    <scope>NUCLEOTIDE SEQUENCE [LARGE SCALE GENOMIC DNA]</scope>
    <source>
        <strain evidence="1 2">NRRL62606</strain>
    </source>
</reference>
<dbReference type="AlphaFoldDB" id="A0A428QHV1"/>
<gene>
    <name evidence="1" type="ORF">CEP51_013077</name>
</gene>